<accession>A0ABY6CW34</accession>
<proteinExistence type="predicted"/>
<feature type="domain" description="Secretion system C-terminal sorting" evidence="2">
    <location>
        <begin position="443"/>
        <end position="512"/>
    </location>
</feature>
<evidence type="ECO:0000313" key="4">
    <source>
        <dbReference type="Proteomes" id="UP001062165"/>
    </source>
</evidence>
<gene>
    <name evidence="3" type="ORF">N7E81_11135</name>
</gene>
<dbReference type="SUPFAM" id="SSF50494">
    <property type="entry name" value="Trypsin-like serine proteases"/>
    <property type="match status" value="1"/>
</dbReference>
<dbReference type="InterPro" id="IPR043504">
    <property type="entry name" value="Peptidase_S1_PA_chymotrypsin"/>
</dbReference>
<evidence type="ECO:0000256" key="1">
    <source>
        <dbReference type="SAM" id="SignalP"/>
    </source>
</evidence>
<dbReference type="InterPro" id="IPR009003">
    <property type="entry name" value="Peptidase_S1_PA"/>
</dbReference>
<dbReference type="NCBIfam" id="TIGR04183">
    <property type="entry name" value="Por_Secre_tail"/>
    <property type="match status" value="1"/>
</dbReference>
<reference evidence="3" key="1">
    <citation type="submission" date="2022-10" db="EMBL/GenBank/DDBJ databases">
        <title>Comparative genomics and taxonomic characterization of three novel marine species of genus Reichenbachiella exhibiting antioxidant and polysaccharide degradation activities.</title>
        <authorList>
            <person name="Muhammad N."/>
            <person name="Lee Y.-J."/>
            <person name="Ko J."/>
            <person name="Kim S.-G."/>
        </authorList>
    </citation>
    <scope>NUCLEOTIDE SEQUENCE</scope>
    <source>
        <strain evidence="3">Wsw4-B4</strain>
    </source>
</reference>
<dbReference type="RefSeq" id="WP_263049666.1">
    <property type="nucleotide sequence ID" value="NZ_CP106735.1"/>
</dbReference>
<keyword evidence="4" id="KW-1185">Reference proteome</keyword>
<sequence length="514" mass="57293">MRIYSNRFFLRFLLLVGLSLSSFQICEGQPDQSEKLLGQLRHLRNASCQIVINESVVCSGVLMNTTGDFQANYILSSAHCIPDTSQIHSISLTFGGHPPLVSEDFKGARWSTSFGVDILSIDYQQDYVLYELSEIIPAHVSPYYLGWDTQVSKPAFGTTYHYSDINTQQFALKRTSIEVSSFSFPSGYKPELETISNGFWKVPNWTWGGTSVGASGAGLIDQSENYLGGLTGSTESSDGTVSDYFYRFDLAYAATEVSNGLQSFLDPTNRGEVSGAYFHDVYKSSVFNTFDTLLSTENISLSNTVEVAIDLDEPTKIRGIYMVLGEINVGLGSDLTIEVFDNDVSIYTKTISWSSFTENAENYIDFNVSISISNILKVQFSSSSDDQLEQAEVLVVDHENPAIDFSTLGHSNGAMQQTGLPMISFLSDRDFYSNDLTLDLTFFPNPSNDCVFISPASDFESIVFYDLKGRQIYPSMQTRYDEVIVDISTWPVGVYLVQIINRTGRVIRRKIIKE</sequence>
<evidence type="ECO:0000313" key="3">
    <source>
        <dbReference type="EMBL" id="UXX77919.1"/>
    </source>
</evidence>
<name>A0ABY6CW34_9BACT</name>
<dbReference type="Gene3D" id="2.40.10.10">
    <property type="entry name" value="Trypsin-like serine proteases"/>
    <property type="match status" value="2"/>
</dbReference>
<feature type="signal peptide" evidence="1">
    <location>
        <begin position="1"/>
        <end position="28"/>
    </location>
</feature>
<organism evidence="3 4">
    <name type="scientific">Reichenbachiella carrageenanivorans</name>
    <dbReference type="NCBI Taxonomy" id="2979869"/>
    <lineage>
        <taxon>Bacteria</taxon>
        <taxon>Pseudomonadati</taxon>
        <taxon>Bacteroidota</taxon>
        <taxon>Cytophagia</taxon>
        <taxon>Cytophagales</taxon>
        <taxon>Reichenbachiellaceae</taxon>
        <taxon>Reichenbachiella</taxon>
    </lineage>
</organism>
<feature type="chain" id="PRO_5046015141" evidence="1">
    <location>
        <begin position="29"/>
        <end position="514"/>
    </location>
</feature>
<keyword evidence="1" id="KW-0732">Signal</keyword>
<dbReference type="InterPro" id="IPR026444">
    <property type="entry name" value="Secre_tail"/>
</dbReference>
<dbReference type="EMBL" id="CP106735">
    <property type="protein sequence ID" value="UXX77919.1"/>
    <property type="molecule type" value="Genomic_DNA"/>
</dbReference>
<evidence type="ECO:0000259" key="2">
    <source>
        <dbReference type="Pfam" id="PF18962"/>
    </source>
</evidence>
<dbReference type="Proteomes" id="UP001062165">
    <property type="component" value="Chromosome"/>
</dbReference>
<protein>
    <submittedName>
        <fullName evidence="3">T9SS type A sorting domain-containing protein</fullName>
    </submittedName>
</protein>
<dbReference type="Pfam" id="PF18962">
    <property type="entry name" value="Por_Secre_tail"/>
    <property type="match status" value="1"/>
</dbReference>